<sequence>MQPTDNPTIRIRTMRRKELLAQYKLTDVTFNRRLKRDNRAETVKLRNEIKGLQVFFPDQVRRLVAILGPWETDYTEP</sequence>
<evidence type="ECO:0000313" key="1">
    <source>
        <dbReference type="EMBL" id="MBO0951579.1"/>
    </source>
</evidence>
<name>A0ABS3JNH7_9BACT</name>
<evidence type="ECO:0000313" key="2">
    <source>
        <dbReference type="Proteomes" id="UP000664628"/>
    </source>
</evidence>
<organism evidence="1 2">
    <name type="scientific">Fibrella forsythiae</name>
    <dbReference type="NCBI Taxonomy" id="2817061"/>
    <lineage>
        <taxon>Bacteria</taxon>
        <taxon>Pseudomonadati</taxon>
        <taxon>Bacteroidota</taxon>
        <taxon>Cytophagia</taxon>
        <taxon>Cytophagales</taxon>
        <taxon>Spirosomataceae</taxon>
        <taxon>Fibrella</taxon>
    </lineage>
</organism>
<protein>
    <recommendedName>
        <fullName evidence="3">50S ribosomal protein L29</fullName>
    </recommendedName>
</protein>
<dbReference type="EMBL" id="JAFMYW010000008">
    <property type="protein sequence ID" value="MBO0951579.1"/>
    <property type="molecule type" value="Genomic_DNA"/>
</dbReference>
<comment type="caution">
    <text evidence="1">The sequence shown here is derived from an EMBL/GenBank/DDBJ whole genome shotgun (WGS) entry which is preliminary data.</text>
</comment>
<proteinExistence type="predicted"/>
<dbReference type="Proteomes" id="UP000664628">
    <property type="component" value="Unassembled WGS sequence"/>
</dbReference>
<evidence type="ECO:0008006" key="3">
    <source>
        <dbReference type="Google" id="ProtNLM"/>
    </source>
</evidence>
<gene>
    <name evidence="1" type="ORF">J2I46_23545</name>
</gene>
<accession>A0ABS3JNH7</accession>
<dbReference type="RefSeq" id="WP_207331530.1">
    <property type="nucleotide sequence ID" value="NZ_JAFMYW010000008.1"/>
</dbReference>
<reference evidence="1 2" key="1">
    <citation type="submission" date="2021-03" db="EMBL/GenBank/DDBJ databases">
        <title>Fibrella sp. HMF5405 genome sequencing and assembly.</title>
        <authorList>
            <person name="Kang H."/>
            <person name="Kim H."/>
            <person name="Bae S."/>
            <person name="Joh K."/>
        </authorList>
    </citation>
    <scope>NUCLEOTIDE SEQUENCE [LARGE SCALE GENOMIC DNA]</scope>
    <source>
        <strain evidence="1 2">HMF5405</strain>
    </source>
</reference>
<keyword evidence="2" id="KW-1185">Reference proteome</keyword>